<evidence type="ECO:0000313" key="4">
    <source>
        <dbReference type="Proteomes" id="UP000302163"/>
    </source>
</evidence>
<feature type="domain" description="Bacterial Ig-like" evidence="2">
    <location>
        <begin position="1648"/>
        <end position="1743"/>
    </location>
</feature>
<evidence type="ECO:0000259" key="2">
    <source>
        <dbReference type="Pfam" id="PF19077"/>
    </source>
</evidence>
<feature type="region of interest" description="Disordered" evidence="1">
    <location>
        <begin position="1015"/>
        <end position="1047"/>
    </location>
</feature>
<dbReference type="Gene3D" id="2.60.40.10">
    <property type="entry name" value="Immunoglobulins"/>
    <property type="match status" value="14"/>
</dbReference>
<feature type="compositionally biased region" description="Polar residues" evidence="1">
    <location>
        <begin position="1025"/>
        <end position="1040"/>
    </location>
</feature>
<feature type="domain" description="Bacterial Ig-like" evidence="2">
    <location>
        <begin position="588"/>
        <end position="681"/>
    </location>
</feature>
<dbReference type="EMBL" id="CP040428">
    <property type="protein sequence ID" value="QCT18896.1"/>
    <property type="molecule type" value="Genomic_DNA"/>
</dbReference>
<proteinExistence type="predicted"/>
<dbReference type="Gene3D" id="3.30.420.430">
    <property type="match status" value="3"/>
</dbReference>
<feature type="compositionally biased region" description="Polar residues" evidence="1">
    <location>
        <begin position="1249"/>
        <end position="1260"/>
    </location>
</feature>
<keyword evidence="4" id="KW-1185">Reference proteome</keyword>
<reference evidence="3 4" key="1">
    <citation type="submission" date="2019-05" db="EMBL/GenBank/DDBJ databases">
        <title>Complete genome sequence of Izhakiella calystegiae KSNA2, an endophyte isolated from beach morning glory (Calystegia soldanella).</title>
        <authorList>
            <person name="Jiang L."/>
            <person name="Jeong J.C."/>
            <person name="Kim C.Y."/>
            <person name="Kim D.H."/>
            <person name="Kim S.W."/>
            <person name="Lee j."/>
        </authorList>
    </citation>
    <scope>NUCLEOTIDE SEQUENCE [LARGE SCALE GENOMIC DNA]</scope>
    <source>
        <strain evidence="3 4">KSNA2</strain>
    </source>
</reference>
<feature type="compositionally biased region" description="Polar residues" evidence="1">
    <location>
        <begin position="1448"/>
        <end position="1462"/>
    </location>
</feature>
<feature type="domain" description="Bacterial Ig-like" evidence="2">
    <location>
        <begin position="380"/>
        <end position="471"/>
    </location>
</feature>
<feature type="domain" description="Bacterial Ig-like" evidence="2">
    <location>
        <begin position="810"/>
        <end position="901"/>
    </location>
</feature>
<feature type="domain" description="Bacterial Ig-like" evidence="2">
    <location>
        <begin position="1855"/>
        <end position="1951"/>
    </location>
</feature>
<dbReference type="Proteomes" id="UP000302163">
    <property type="component" value="Chromosome"/>
</dbReference>
<dbReference type="NCBIfam" id="NF033510">
    <property type="entry name" value="Ca_tandemer"/>
    <property type="match status" value="17"/>
</dbReference>
<feature type="domain" description="Bacterial Ig-like" evidence="2">
    <location>
        <begin position="1012"/>
        <end position="1109"/>
    </location>
</feature>
<feature type="domain" description="Bacterial Ig-like" evidence="2">
    <location>
        <begin position="700"/>
        <end position="791"/>
    </location>
</feature>
<dbReference type="KEGG" id="izh:FEM41_04135"/>
<feature type="region of interest" description="Disordered" evidence="1">
    <location>
        <begin position="1328"/>
        <end position="1365"/>
    </location>
</feature>
<accession>A0A4P8YGG7</accession>
<feature type="domain" description="Bacterial Ig-like" evidence="2">
    <location>
        <begin position="1755"/>
        <end position="1848"/>
    </location>
</feature>
<evidence type="ECO:0000313" key="3">
    <source>
        <dbReference type="EMBL" id="QCT18896.1"/>
    </source>
</evidence>
<dbReference type="Pfam" id="PF19077">
    <property type="entry name" value="Big_13"/>
    <property type="match status" value="16"/>
</dbReference>
<name>A0A4P8YGG7_9ENTR</name>
<protein>
    <recommendedName>
        <fullName evidence="2">Bacterial Ig-like domain-containing protein</fullName>
    </recommendedName>
</protein>
<feature type="domain" description="Bacterial Ig-like" evidence="2">
    <location>
        <begin position="1961"/>
        <end position="2052"/>
    </location>
</feature>
<feature type="domain" description="Bacterial Ig-like" evidence="2">
    <location>
        <begin position="1434"/>
        <end position="1531"/>
    </location>
</feature>
<feature type="domain" description="Bacterial Ig-like" evidence="2">
    <location>
        <begin position="1550"/>
        <end position="1641"/>
    </location>
</feature>
<dbReference type="OrthoDB" id="8481600at2"/>
<organism evidence="3 4">
    <name type="scientific">Jejubacter calystegiae</name>
    <dbReference type="NCBI Taxonomy" id="2579935"/>
    <lineage>
        <taxon>Bacteria</taxon>
        <taxon>Pseudomonadati</taxon>
        <taxon>Pseudomonadota</taxon>
        <taxon>Gammaproteobacteria</taxon>
        <taxon>Enterobacterales</taxon>
        <taxon>Enterobacteriaceae</taxon>
        <taxon>Jejubacter</taxon>
    </lineage>
</organism>
<feature type="region of interest" description="Disordered" evidence="1">
    <location>
        <begin position="1434"/>
        <end position="1466"/>
    </location>
</feature>
<feature type="domain" description="Bacterial Ig-like" evidence="2">
    <location>
        <begin position="908"/>
        <end position="1005"/>
    </location>
</feature>
<feature type="region of interest" description="Disordered" evidence="1">
    <location>
        <begin position="1558"/>
        <end position="1578"/>
    </location>
</feature>
<dbReference type="InterPro" id="IPR044016">
    <property type="entry name" value="Big_13"/>
</dbReference>
<sequence>MKSIQGGSYMSRFSLTANDGQQPSQTFDLLASTSADEVVTLPLIQQGYYLLDDSSNTSDLDNILLSRQGDSLLIHTEESSLPAAIIPGYYTSPAVLAVPVTETKIQAIDTTEVQDQVVSVSALSTTVDSDIVSADALPTPPWDGTSGILIDGITDDQGPATGDIANQGVTTPIVTDDLTPTLSGTVPHGAGMKLVIYANTQIIGTTVVNEDGTWSFTTPTLGEIGKSYTFEVIFGDPGGSGVLVSMPFTINAVEDGTTLADSNPPQGKLNIDGITDDNGLHQGNIANGGVTDDLTPTLHGHEPNAAGLTLLIFANTKLLGSVLVDENGDWSYTPDLEDNSQYTFEVLMKDPGSDTYITSMPYTVTTGFDYAVPGISSVNDNVGSKVGELTSGQPTDDTTPTITGTADPNTIVNIYDGDTLLGSAQVDANGAWSFTPETALSGDGDHVITTTSTDGTSESAHSDDFIVNLDTVAEKPVITNIQDDVGPITGNVLEHGNITDDSTLTISGTSEPGSTLTLYYSDSNNAINTIALTPNSDGTWSIPVTLPTEGNYSYWVAATDLAGNQSISDMVKIVYDTTAPDTATNQVLTDDVGDITGPIVSGDVTDDANPTYSGQAEPNATVVIYDNGAAIGSVVADSKGSWSFTPTEALADGEHSFSTVVVDGNGNQSSASPSIDFTVDTSAPDVIDITAPDNLLVTDDVGTITGPIANGDVTDDANPTFSGKNQVPGNTIIITDNGTELGSALVDAEGNWSFTPVTPMDEGDHQIELIAKDPAGNHSDPSASFDFSIDTTAPDVIDITAPDNLLVTDDVGTITGPLASGDVTDDANPTFSGKNQEPGNTIIITDNGTELGSALVDENGNWSFTPETPMDDGDHQIKLIAEDPAGNRSEPSASFEVTVDTTAPDAVTSPVLTDDVGDITGPITNGDVTDDTQPTFSGQAEPGATVIVSDNGTVLGSVTVDAVGNWSFTPSEALAEGDHSFSAVVQDAAGNQSTASDPINFVVNTATPEAITDPVLTDDAGTITGPITSGDVTDDTTPTFSGKAEPGTTVIVSDNGDVIGSAAVDPDGNWSFTPDTPLEEGDHSLTAVVENTAGNQSPPSDPINITVDTTAPDAVTSPVLTDDVGDITGPIASGDVTDDTQPTFSGKAEPNATVIVSDSGTVLGSVAVDADGNWSFTPSEALAEGDHSFSAVVEDAAGNQSVASDPIDFTIDTTAPDVIDITAPDNLLVTDDVGTITGPLASGDVTDDANPTFSGKNQEPGNTVIITDNGTELGSALVDENGNWSFTPETPLADGDHQIALIAEDPAGNRSEPSASFEVVVDTTAPDTVTSPVLTDDAGTITGPIASGDVTDDTTPTLSGKAEPGATVIVSDNGNVIGSAAVDPDGNWSFTPDTPLEEGDHSLTAVVEDAAGNQSPPSDPINITVDTTAPDAVTSPVLTDDVGDITGPITSGDVTDDTTPTFSGKAEPNATVIVSDNGTVLGSAAVDPDGNWSFTPSEALAEGDHSFSAVVEDAAGNQSVASDPIDFTIDTTAPDAIDITAPDNLLVTDDVGTITGPLASGDVTDDATPTFSGKNQEPGNTVIITDNGTEVGSALVDENGDWTFTPETPLADGDHQIALIAEDPAGNRSEPSAPFEVTVDTTAPDAITHPVLTDDVGDITGPIANGDVTDDTQPTFSGQAEPDATVIVSDNGTVIGSVAVDPDGNWSFTPSEALAEGDHSFSAVVEDTAGNQSEASDPINFTINSTAVTISIDSVVDDVEPGTGNIDNAGITNDNQPTINGSATASCVVTVYDKGVLLGSTLSDASGAWKFTPANALADGEHDFTATVTTPATGESAPTEAWAINIDTVAPSVITSPTLTDDVGDITGPITNGGLTDDNQPTYSGKAEPGATVIVSDDGTVIGSTVVNADGTWSFTPPEALADGEHSFTAVVEDAAGNQSPDSEAINFTVDATPPESASNVVIVDNSGDQTGNVVPDGATDDTQPTIEGNAEPGSTVIINDNGEPIGSVAVNPDGSWSFTPDTPLSDGEHAIDTVVVDPAGNKSEPSDTISFAVVATGSDNFDADAKHILGLNEEYTLDSGLTFTNVTSGREDGINFNEITDKGVWFFAPDSFGTQVLTLLAQSVTQVSFGGETNSVSFDVAAVSAAGGSVHYFDADGKELFSQDIPTSPDTQVTNISWEAPEGELISYITINVGSEAGDALIRVDNFTWGSEQLTTPSAATLMAAVEDSQSDALQLVNATVDAHSNASQGHLSLSLDEVLSHSEQNLFVNDGKSQFAITGESGDQIELTGISESSLTQHSDITSGGVTYDVYTVSGSNTELLVQHGLELHPTA</sequence>
<feature type="domain" description="Bacterial Ig-like" evidence="2">
    <location>
        <begin position="1116"/>
        <end position="1213"/>
    </location>
</feature>
<gene>
    <name evidence="3" type="ORF">FEM41_04135</name>
</gene>
<feature type="region of interest" description="Disordered" evidence="1">
    <location>
        <begin position="1240"/>
        <end position="1260"/>
    </location>
</feature>
<feature type="domain" description="Bacterial Ig-like" evidence="2">
    <location>
        <begin position="1328"/>
        <end position="1427"/>
    </location>
</feature>
<feature type="compositionally biased region" description="Polar residues" evidence="1">
    <location>
        <begin position="827"/>
        <end position="838"/>
    </location>
</feature>
<feature type="domain" description="Bacterial Ig-like" evidence="2">
    <location>
        <begin position="1232"/>
        <end position="1323"/>
    </location>
</feature>
<feature type="compositionally biased region" description="Polar residues" evidence="1">
    <location>
        <begin position="1567"/>
        <end position="1578"/>
    </location>
</feature>
<feature type="region of interest" description="Disordered" evidence="1">
    <location>
        <begin position="818"/>
        <end position="838"/>
    </location>
</feature>
<feature type="domain" description="Bacterial Ig-like" evidence="2">
    <location>
        <begin position="493"/>
        <end position="577"/>
    </location>
</feature>
<dbReference type="InterPro" id="IPR013783">
    <property type="entry name" value="Ig-like_fold"/>
</dbReference>
<evidence type="ECO:0000256" key="1">
    <source>
        <dbReference type="SAM" id="MobiDB-lite"/>
    </source>
</evidence>